<dbReference type="SMART" id="SM00458">
    <property type="entry name" value="RICIN"/>
    <property type="match status" value="1"/>
</dbReference>
<dbReference type="AlphaFoldDB" id="A0A918HAS4"/>
<name>A0A918HAS4_9ACTN</name>
<dbReference type="PROSITE" id="PS50231">
    <property type="entry name" value="RICIN_B_LECTIN"/>
    <property type="match status" value="1"/>
</dbReference>
<dbReference type="EMBL" id="BMQQ01000023">
    <property type="protein sequence ID" value="GGT50542.1"/>
    <property type="molecule type" value="Genomic_DNA"/>
</dbReference>
<dbReference type="CDD" id="cd00161">
    <property type="entry name" value="beta-trefoil_Ricin-like"/>
    <property type="match status" value="1"/>
</dbReference>
<reference evidence="2" key="1">
    <citation type="journal article" date="2014" name="Int. J. Syst. Evol. Microbiol.">
        <title>Complete genome sequence of Corynebacterium casei LMG S-19264T (=DSM 44701T), isolated from a smear-ripened cheese.</title>
        <authorList>
            <consortium name="US DOE Joint Genome Institute (JGI-PGF)"/>
            <person name="Walter F."/>
            <person name="Albersmeier A."/>
            <person name="Kalinowski J."/>
            <person name="Ruckert C."/>
        </authorList>
    </citation>
    <scope>NUCLEOTIDE SEQUENCE</scope>
    <source>
        <strain evidence="2">JCM 3172</strain>
    </source>
</reference>
<evidence type="ECO:0000259" key="1">
    <source>
        <dbReference type="SMART" id="SM00458"/>
    </source>
</evidence>
<comment type="caution">
    <text evidence="2">The sequence shown here is derived from an EMBL/GenBank/DDBJ whole genome shotgun (WGS) entry which is preliminary data.</text>
</comment>
<keyword evidence="3" id="KW-1185">Reference proteome</keyword>
<feature type="domain" description="Ricin B lectin" evidence="1">
    <location>
        <begin position="438"/>
        <end position="572"/>
    </location>
</feature>
<protein>
    <recommendedName>
        <fullName evidence="1">Ricin B lectin domain-containing protein</fullName>
    </recommendedName>
</protein>
<dbReference type="InterPro" id="IPR000772">
    <property type="entry name" value="Ricin_B_lectin"/>
</dbReference>
<dbReference type="SUPFAM" id="SSF50370">
    <property type="entry name" value="Ricin B-like lectins"/>
    <property type="match status" value="1"/>
</dbReference>
<dbReference type="InterPro" id="IPR035992">
    <property type="entry name" value="Ricin_B-like_lectins"/>
</dbReference>
<accession>A0A918HAS4</accession>
<proteinExistence type="predicted"/>
<organism evidence="2 3">
    <name type="scientific">Streptomyces purpureus</name>
    <dbReference type="NCBI Taxonomy" id="1951"/>
    <lineage>
        <taxon>Bacteria</taxon>
        <taxon>Bacillati</taxon>
        <taxon>Actinomycetota</taxon>
        <taxon>Actinomycetes</taxon>
        <taxon>Kitasatosporales</taxon>
        <taxon>Streptomycetaceae</taxon>
        <taxon>Streptomyces</taxon>
    </lineage>
</organism>
<dbReference type="Proteomes" id="UP000619486">
    <property type="component" value="Unassembled WGS sequence"/>
</dbReference>
<dbReference type="Pfam" id="PF00652">
    <property type="entry name" value="Ricin_B_lectin"/>
    <property type="match status" value="1"/>
</dbReference>
<dbReference type="Gene3D" id="2.80.10.50">
    <property type="match status" value="2"/>
</dbReference>
<sequence length="573" mass="63677">MLVAVSSLATLTAGTQQAVAAPEPPPIHDSGKIFQVKTAQEVAKFKLYPREMRDMDAGVNIRKLIEAAEATGKVRPVSALSVTQEPAPYGLTGRSLCHTTGINGTFKYNGFCWNEDDDKTSAYKGGWHNQGFTASHDAYESGTVDGSHLYMATWYYGLSGADRNKLARISILKSTGTSWQYGHVMLVRPTGTLEKPSYAPVTDVHADGMVWYGNRLFVANGGELQVYDLNHLWRVNSPQDNNLDRPGLEGNVSRGYGHQWVLPMVDRYSNRLKKDQDEASNKSNMFCSTDTCLSALSLDRSVNPPQLLSSRWGDSFRTDPLEVVRWPLNKITEDSTATVYADAAYTAPLHQIQGVATDGEYYYMAAQCDTGYMGDPQTADGYSCIWQAKPNGPVSILTRAPSLTQNLSYSRGSGRLWGMNEVEQHRVVFSLRPREADNYQYLHNDFSRMCAGAGSKLENSTPVIQWDCNNAQDERWLFEDTKDNNGNPAYFIRNIYSGKCMGTGNSLANGAGMIQYTCNGAVDEKWWYNEATHELRNVYSGKCLGLGADQKKGTQLIQWTCNGANDERWTKSR</sequence>
<evidence type="ECO:0000313" key="3">
    <source>
        <dbReference type="Proteomes" id="UP000619486"/>
    </source>
</evidence>
<reference evidence="2" key="2">
    <citation type="submission" date="2020-09" db="EMBL/GenBank/DDBJ databases">
        <authorList>
            <person name="Sun Q."/>
            <person name="Ohkuma M."/>
        </authorList>
    </citation>
    <scope>NUCLEOTIDE SEQUENCE</scope>
    <source>
        <strain evidence="2">JCM 3172</strain>
    </source>
</reference>
<evidence type="ECO:0000313" key="2">
    <source>
        <dbReference type="EMBL" id="GGT50542.1"/>
    </source>
</evidence>
<gene>
    <name evidence="2" type="ORF">GCM10014713_50730</name>
</gene>